<dbReference type="GO" id="GO:0006506">
    <property type="term" value="P:GPI anchor biosynthetic process"/>
    <property type="evidence" value="ECO:0007669"/>
    <property type="project" value="UniProtKB-UniPathway"/>
</dbReference>
<evidence type="ECO:0000256" key="9">
    <source>
        <dbReference type="ARBA" id="ARBA00023180"/>
    </source>
</evidence>
<dbReference type="GO" id="GO:0005789">
    <property type="term" value="C:endoplasmic reticulum membrane"/>
    <property type="evidence" value="ECO:0007669"/>
    <property type="project" value="UniProtKB-SubCell"/>
</dbReference>
<evidence type="ECO:0000256" key="2">
    <source>
        <dbReference type="ARBA" id="ARBA00004687"/>
    </source>
</evidence>
<comment type="similarity">
    <text evidence="3">Belongs to the PIGX family.</text>
</comment>
<keyword evidence="5 10" id="KW-0812">Transmembrane</keyword>
<comment type="pathway">
    <text evidence="2">Glycolipid biosynthesis; glycosylphosphatidylinositol-anchor biosynthesis.</text>
</comment>
<dbReference type="PANTHER" id="PTHR28650:SF1">
    <property type="entry name" value="PHOSPHATIDYLINOSITOL-GLYCAN BIOSYNTHESIS CLASS X PROTEIN"/>
    <property type="match status" value="1"/>
</dbReference>
<evidence type="ECO:0000256" key="10">
    <source>
        <dbReference type="SAM" id="Phobius"/>
    </source>
</evidence>
<evidence type="ECO:0000256" key="1">
    <source>
        <dbReference type="ARBA" id="ARBA00004389"/>
    </source>
</evidence>
<dbReference type="SMART" id="SM00780">
    <property type="entry name" value="PIG-X"/>
    <property type="match status" value="1"/>
</dbReference>
<dbReference type="EnsemblPlants" id="Pp3c13_7870V3.3">
    <property type="protein sequence ID" value="Pp3c13_7870V3.3"/>
    <property type="gene ID" value="Pp3c13_7870"/>
</dbReference>
<keyword evidence="7 10" id="KW-1133">Transmembrane helix</keyword>
<dbReference type="Pfam" id="PF08320">
    <property type="entry name" value="PIG-X"/>
    <property type="match status" value="1"/>
</dbReference>
<keyword evidence="6" id="KW-0256">Endoplasmic reticulum</keyword>
<feature type="transmembrane region" description="Helical" evidence="10">
    <location>
        <begin position="446"/>
        <end position="469"/>
    </location>
</feature>
<keyword evidence="4" id="KW-0337">GPI-anchor biosynthesis</keyword>
<evidence type="ECO:0000313" key="12">
    <source>
        <dbReference type="EnsemblPlants" id="Pp3c13_7870V3.1"/>
    </source>
</evidence>
<dbReference type="Gramene" id="Pp3c13_7870V3.3">
    <property type="protein sequence ID" value="Pp3c13_7870V3.3"/>
    <property type="gene ID" value="Pp3c13_7870"/>
</dbReference>
<reference evidence="11 13" key="1">
    <citation type="journal article" date="2008" name="Science">
        <title>The Physcomitrella genome reveals evolutionary insights into the conquest of land by plants.</title>
        <authorList>
            <person name="Rensing S."/>
            <person name="Lang D."/>
            <person name="Zimmer A."/>
            <person name="Terry A."/>
            <person name="Salamov A."/>
            <person name="Shapiro H."/>
            <person name="Nishiyama T."/>
            <person name="Perroud P.-F."/>
            <person name="Lindquist E."/>
            <person name="Kamisugi Y."/>
            <person name="Tanahashi T."/>
            <person name="Sakakibara K."/>
            <person name="Fujita T."/>
            <person name="Oishi K."/>
            <person name="Shin-I T."/>
            <person name="Kuroki Y."/>
            <person name="Toyoda A."/>
            <person name="Suzuki Y."/>
            <person name="Hashimoto A."/>
            <person name="Yamaguchi K."/>
            <person name="Sugano A."/>
            <person name="Kohara Y."/>
            <person name="Fujiyama A."/>
            <person name="Anterola A."/>
            <person name="Aoki S."/>
            <person name="Ashton N."/>
            <person name="Barbazuk W.B."/>
            <person name="Barker E."/>
            <person name="Bennetzen J."/>
            <person name="Bezanilla M."/>
            <person name="Blankenship R."/>
            <person name="Cho S.H."/>
            <person name="Dutcher S."/>
            <person name="Estelle M."/>
            <person name="Fawcett J.A."/>
            <person name="Gundlach H."/>
            <person name="Hanada K."/>
            <person name="Heyl A."/>
            <person name="Hicks K.A."/>
            <person name="Hugh J."/>
            <person name="Lohr M."/>
            <person name="Mayer K."/>
            <person name="Melkozernov A."/>
            <person name="Murata T."/>
            <person name="Nelson D."/>
            <person name="Pils B."/>
            <person name="Prigge M."/>
            <person name="Reiss B."/>
            <person name="Renner T."/>
            <person name="Rombauts S."/>
            <person name="Rushton P."/>
            <person name="Sanderfoot A."/>
            <person name="Schween G."/>
            <person name="Shiu S.-H."/>
            <person name="Stueber K."/>
            <person name="Theodoulou F.L."/>
            <person name="Tu H."/>
            <person name="Van de Peer Y."/>
            <person name="Verrier P.J."/>
            <person name="Waters E."/>
            <person name="Wood A."/>
            <person name="Yang L."/>
            <person name="Cove D."/>
            <person name="Cuming A."/>
            <person name="Hasebe M."/>
            <person name="Lucas S."/>
            <person name="Mishler D.B."/>
            <person name="Reski R."/>
            <person name="Grigoriev I."/>
            <person name="Quatrano R.S."/>
            <person name="Boore J.L."/>
        </authorList>
    </citation>
    <scope>NUCLEOTIDE SEQUENCE [LARGE SCALE GENOMIC DNA]</scope>
    <source>
        <strain evidence="12 13">cv. Gransden 2004</strain>
    </source>
</reference>
<dbReference type="PANTHER" id="PTHR28650">
    <property type="entry name" value="PHOSPHATIDYLINOSITOL-GLYCAN BIOSYNTHESIS CLASS X PROTEIN"/>
    <property type="match status" value="1"/>
</dbReference>
<evidence type="ECO:0000256" key="4">
    <source>
        <dbReference type="ARBA" id="ARBA00022502"/>
    </source>
</evidence>
<dbReference type="EMBL" id="ABEU02000013">
    <property type="protein sequence ID" value="PNR42272.1"/>
    <property type="molecule type" value="Genomic_DNA"/>
</dbReference>
<evidence type="ECO:0000256" key="8">
    <source>
        <dbReference type="ARBA" id="ARBA00023136"/>
    </source>
</evidence>
<keyword evidence="13" id="KW-1185">Reference proteome</keyword>
<dbReference type="RefSeq" id="XP_024392669.1">
    <property type="nucleotide sequence ID" value="XM_024536901.2"/>
</dbReference>
<dbReference type="InterPro" id="IPR040039">
    <property type="entry name" value="PIGX"/>
</dbReference>
<dbReference type="Gramene" id="Pp3c13_7870V3.1">
    <property type="protein sequence ID" value="Pp3c13_7870V3.1"/>
    <property type="gene ID" value="Pp3c13_7870"/>
</dbReference>
<keyword evidence="9" id="KW-0325">Glycoprotein</keyword>
<gene>
    <name evidence="12" type="primary">LOC112290541</name>
    <name evidence="11" type="ORF">PHYPA_017101</name>
</gene>
<sequence length="473" mass="51222">MVIGFKDHGGDGSSDLFNEKSHGPKIRSDFLAANLGKIEQLLKDIIGGEAVGWSSVGSLGLNRDARVIQSPFKTMVILRGGASLGIEIMDLVPKSFKDFVLNISSREGNSEISTMGLWHWLPASSFNGLEKEDTWPSFFSFLGALSSDLNLEKKGPFLPNWLESRASLWGKELSSSQWQVHQRSLTLVSPQDKRQSLSLTYCESARSPSPPKCTIATHKADTSVVDYDIPSESQIQVRLHATDLSKCGTGNGENAGNWVIQDISRTLIGRGAHRMLQSTVTLSGSPGSSQRLHDGCYLRLVQSLPTGVFADQFELQGIQRRGGIKGAWIHGDKNLEQPALLSIQSIVVVDVILRTVNSSDVTAPEPLLQAVVAIPLHARYPPLAVDSHSTVHVSMPHVFMSCQQEKTNLTGTRWNEIVPGYSMGLERPGGVLDWKVPAGSPADYSFVARFTAICALTGVLVVLGASASVQRGA</sequence>
<evidence type="ECO:0000256" key="5">
    <source>
        <dbReference type="ARBA" id="ARBA00022692"/>
    </source>
</evidence>
<evidence type="ECO:0000256" key="7">
    <source>
        <dbReference type="ARBA" id="ARBA00022989"/>
    </source>
</evidence>
<accession>A0A2K1JL42</accession>
<dbReference type="PaxDb" id="3218-PP1S52_161V6.2"/>
<dbReference type="UniPathway" id="UPA00196"/>
<name>A0A2K1JL42_PHYPA</name>
<dbReference type="InterPro" id="IPR013233">
    <property type="entry name" value="PIG-X/PBN1"/>
</dbReference>
<evidence type="ECO:0000256" key="6">
    <source>
        <dbReference type="ARBA" id="ARBA00022824"/>
    </source>
</evidence>
<comment type="subcellular location">
    <subcellularLocation>
        <location evidence="1">Endoplasmic reticulum membrane</location>
        <topology evidence="1">Single-pass membrane protein</topology>
    </subcellularLocation>
</comment>
<dbReference type="Proteomes" id="UP000006727">
    <property type="component" value="Chromosome 13"/>
</dbReference>
<dbReference type="GeneID" id="112290541"/>
<reference evidence="11 13" key="2">
    <citation type="journal article" date="2018" name="Plant J.">
        <title>The Physcomitrella patens chromosome-scale assembly reveals moss genome structure and evolution.</title>
        <authorList>
            <person name="Lang D."/>
            <person name="Ullrich K.K."/>
            <person name="Murat F."/>
            <person name="Fuchs J."/>
            <person name="Jenkins J."/>
            <person name="Haas F.B."/>
            <person name="Piednoel M."/>
            <person name="Gundlach H."/>
            <person name="Van Bel M."/>
            <person name="Meyberg R."/>
            <person name="Vives C."/>
            <person name="Morata J."/>
            <person name="Symeonidi A."/>
            <person name="Hiss M."/>
            <person name="Muchero W."/>
            <person name="Kamisugi Y."/>
            <person name="Saleh O."/>
            <person name="Blanc G."/>
            <person name="Decker E.L."/>
            <person name="van Gessel N."/>
            <person name="Grimwood J."/>
            <person name="Hayes R.D."/>
            <person name="Graham S.W."/>
            <person name="Gunter L.E."/>
            <person name="McDaniel S.F."/>
            <person name="Hoernstein S.N.W."/>
            <person name="Larsson A."/>
            <person name="Li F.W."/>
            <person name="Perroud P.F."/>
            <person name="Phillips J."/>
            <person name="Ranjan P."/>
            <person name="Rokshar D.S."/>
            <person name="Rothfels C.J."/>
            <person name="Schneider L."/>
            <person name="Shu S."/>
            <person name="Stevenson D.W."/>
            <person name="Thummler F."/>
            <person name="Tillich M."/>
            <person name="Villarreal Aguilar J.C."/>
            <person name="Widiez T."/>
            <person name="Wong G.K."/>
            <person name="Wymore A."/>
            <person name="Zhang Y."/>
            <person name="Zimmer A.D."/>
            <person name="Quatrano R.S."/>
            <person name="Mayer K.F.X."/>
            <person name="Goodstein D."/>
            <person name="Casacuberta J.M."/>
            <person name="Vandepoele K."/>
            <person name="Reski R."/>
            <person name="Cuming A.C."/>
            <person name="Tuskan G.A."/>
            <person name="Maumus F."/>
            <person name="Salse J."/>
            <person name="Schmutz J."/>
            <person name="Rensing S.A."/>
        </authorList>
    </citation>
    <scope>NUCLEOTIDE SEQUENCE [LARGE SCALE GENOMIC DNA]</scope>
    <source>
        <strain evidence="12 13">cv. Gransden 2004</strain>
    </source>
</reference>
<organism evidence="11">
    <name type="scientific">Physcomitrium patens</name>
    <name type="common">Spreading-leaved earth moss</name>
    <name type="synonym">Physcomitrella patens</name>
    <dbReference type="NCBI Taxonomy" id="3218"/>
    <lineage>
        <taxon>Eukaryota</taxon>
        <taxon>Viridiplantae</taxon>
        <taxon>Streptophyta</taxon>
        <taxon>Embryophyta</taxon>
        <taxon>Bryophyta</taxon>
        <taxon>Bryophytina</taxon>
        <taxon>Bryopsida</taxon>
        <taxon>Funariidae</taxon>
        <taxon>Funariales</taxon>
        <taxon>Funariaceae</taxon>
        <taxon>Physcomitrium</taxon>
    </lineage>
</organism>
<reference evidence="12" key="3">
    <citation type="submission" date="2020-12" db="UniProtKB">
        <authorList>
            <consortium name="EnsemblPlants"/>
        </authorList>
    </citation>
    <scope>IDENTIFICATION</scope>
</reference>
<dbReference type="AlphaFoldDB" id="A0A2K1JL42"/>
<evidence type="ECO:0000313" key="13">
    <source>
        <dbReference type="Proteomes" id="UP000006727"/>
    </source>
</evidence>
<dbReference type="EnsemblPlants" id="Pp3c13_7870V3.1">
    <property type="protein sequence ID" value="Pp3c13_7870V3.1"/>
    <property type="gene ID" value="Pp3c13_7870"/>
</dbReference>
<protein>
    <submittedName>
        <fullName evidence="11 12">Uncharacterized protein</fullName>
    </submittedName>
</protein>
<keyword evidence="8 10" id="KW-0472">Membrane</keyword>
<evidence type="ECO:0000313" key="11">
    <source>
        <dbReference type="EMBL" id="PNR42272.1"/>
    </source>
</evidence>
<proteinExistence type="inferred from homology"/>
<evidence type="ECO:0000256" key="3">
    <source>
        <dbReference type="ARBA" id="ARBA00010345"/>
    </source>
</evidence>